<proteinExistence type="predicted"/>
<dbReference type="EMBL" id="FXWK01000001">
    <property type="protein sequence ID" value="SMQ70301.1"/>
    <property type="molecule type" value="Genomic_DNA"/>
</dbReference>
<feature type="chain" id="PRO_5012780191" evidence="1">
    <location>
        <begin position="21"/>
        <end position="306"/>
    </location>
</feature>
<sequence>MIRIVATLAVLLGGTTLATAQDIQAEIEAFTEADGFERLDLDLIEKVLLDQFFDVGEIAPGGSIGPIEKALIVATAEIPSVRTRTALSYGEIVTEEDGAVSFIEVRHYNLGPAIRADLIEAYGEGDVADEEAFGMGDHMAWRFVFQPLMGNSAALIDVSNKVIPEKSAAKHDCDGRPCLDYGPSLDEMADWEPMTDIALPDWEPLYPQSEGGLATPAFAVSQLAVVGFWANAEGGDYQWTGSEPSEAEADAAPFRFISIDRNLGNEDAIDTVWREVAPIGYEGGEVLFRRAEVGGQVSWMQAWDTP</sequence>
<evidence type="ECO:0000313" key="2">
    <source>
        <dbReference type="EMBL" id="SMQ70301.1"/>
    </source>
</evidence>
<gene>
    <name evidence="2" type="ORF">SAMN06295905_1875</name>
</gene>
<evidence type="ECO:0000256" key="1">
    <source>
        <dbReference type="SAM" id="SignalP"/>
    </source>
</evidence>
<keyword evidence="3" id="KW-1185">Reference proteome</keyword>
<organism evidence="2 3">
    <name type="scientific">Devosia lucknowensis</name>
    <dbReference type="NCBI Taxonomy" id="1096929"/>
    <lineage>
        <taxon>Bacteria</taxon>
        <taxon>Pseudomonadati</taxon>
        <taxon>Pseudomonadota</taxon>
        <taxon>Alphaproteobacteria</taxon>
        <taxon>Hyphomicrobiales</taxon>
        <taxon>Devosiaceae</taxon>
        <taxon>Devosia</taxon>
    </lineage>
</organism>
<name>A0A1Y6F9N7_9HYPH</name>
<evidence type="ECO:0000313" key="3">
    <source>
        <dbReference type="Proteomes" id="UP000194474"/>
    </source>
</evidence>
<keyword evidence="1" id="KW-0732">Signal</keyword>
<dbReference type="OrthoDB" id="964913at2"/>
<reference evidence="3" key="1">
    <citation type="submission" date="2017-04" db="EMBL/GenBank/DDBJ databases">
        <authorList>
            <person name="Varghese N."/>
            <person name="Submissions S."/>
        </authorList>
    </citation>
    <scope>NUCLEOTIDE SEQUENCE [LARGE SCALE GENOMIC DNA]</scope>
</reference>
<accession>A0A1Y6F9N7</accession>
<dbReference type="RefSeq" id="WP_140048942.1">
    <property type="nucleotide sequence ID" value="NZ_FXWK01000001.1"/>
</dbReference>
<dbReference type="AlphaFoldDB" id="A0A1Y6F9N7"/>
<feature type="signal peptide" evidence="1">
    <location>
        <begin position="1"/>
        <end position="20"/>
    </location>
</feature>
<protein>
    <submittedName>
        <fullName evidence="2">Uncharacterized protein</fullName>
    </submittedName>
</protein>
<dbReference type="Proteomes" id="UP000194474">
    <property type="component" value="Unassembled WGS sequence"/>
</dbReference>